<dbReference type="InterPro" id="IPR002035">
    <property type="entry name" value="VWF_A"/>
</dbReference>
<sequence>MSFTWPWMLLGLVAVPLLVVAYRAQQRRRDARRDGLAAIGLVPVGGIPGSDRSPHAATVSGTAAPRRPRRDRLRHLAPVLMLAALTVLLVSLARPTASVAEPRREGTVVLAFDISTSMAAKDISPTRLEAAKAAARTFVQRQPSDIRIGVVAFGDSALVSQQPTEDRTQVLGAINRLTPQGATAVGRGIVSSLSAIAGKPIEVGSEPGAADQVEIGYYRSAAIVLLSDGENTTDPDPLEIADLASAAGVKIYTIGVGSTQGTVLQVDGFQISTALDEASLRKISQTTGGTYYAAADSSSLSRVYGSIDLAWTARTQEREVTSWFATAAAVLLLLGAGVSVLRSGRVV</sequence>
<protein>
    <submittedName>
        <fullName evidence="8">VWA domain-containing protein</fullName>
    </submittedName>
</protein>
<feature type="region of interest" description="Disordered" evidence="5">
    <location>
        <begin position="49"/>
        <end position="68"/>
    </location>
</feature>
<dbReference type="SMART" id="SM00327">
    <property type="entry name" value="VWA"/>
    <property type="match status" value="1"/>
</dbReference>
<keyword evidence="4 6" id="KW-0472">Membrane</keyword>
<accession>A0AAU7JPG8</accession>
<dbReference type="InterPro" id="IPR050768">
    <property type="entry name" value="UPF0353/GerABKA_families"/>
</dbReference>
<name>A0AAU7JPG8_9MICO</name>
<evidence type="ECO:0000256" key="5">
    <source>
        <dbReference type="SAM" id="MobiDB-lite"/>
    </source>
</evidence>
<keyword evidence="2 6" id="KW-0812">Transmembrane</keyword>
<feature type="transmembrane region" description="Helical" evidence="6">
    <location>
        <begin position="6"/>
        <end position="24"/>
    </location>
</feature>
<feature type="domain" description="VWFA" evidence="7">
    <location>
        <begin position="107"/>
        <end position="307"/>
    </location>
</feature>
<evidence type="ECO:0000256" key="6">
    <source>
        <dbReference type="SAM" id="Phobius"/>
    </source>
</evidence>
<keyword evidence="1" id="KW-1003">Cell membrane</keyword>
<dbReference type="PANTHER" id="PTHR22550">
    <property type="entry name" value="SPORE GERMINATION PROTEIN"/>
    <property type="match status" value="1"/>
</dbReference>
<evidence type="ECO:0000256" key="2">
    <source>
        <dbReference type="ARBA" id="ARBA00022692"/>
    </source>
</evidence>
<evidence type="ECO:0000313" key="8">
    <source>
        <dbReference type="EMBL" id="XBO42096.1"/>
    </source>
</evidence>
<feature type="transmembrane region" description="Helical" evidence="6">
    <location>
        <begin position="323"/>
        <end position="341"/>
    </location>
</feature>
<dbReference type="Pfam" id="PF13519">
    <property type="entry name" value="VWA_2"/>
    <property type="match status" value="1"/>
</dbReference>
<dbReference type="InterPro" id="IPR036465">
    <property type="entry name" value="vWFA_dom_sf"/>
</dbReference>
<feature type="transmembrane region" description="Helical" evidence="6">
    <location>
        <begin position="76"/>
        <end position="93"/>
    </location>
</feature>
<dbReference type="SUPFAM" id="SSF53300">
    <property type="entry name" value="vWA-like"/>
    <property type="match status" value="1"/>
</dbReference>
<dbReference type="PANTHER" id="PTHR22550:SF5">
    <property type="entry name" value="LEUCINE ZIPPER PROTEIN 4"/>
    <property type="match status" value="1"/>
</dbReference>
<dbReference type="PROSITE" id="PS50234">
    <property type="entry name" value="VWFA"/>
    <property type="match status" value="1"/>
</dbReference>
<evidence type="ECO:0000259" key="7">
    <source>
        <dbReference type="PROSITE" id="PS50234"/>
    </source>
</evidence>
<dbReference type="Gene3D" id="3.40.50.410">
    <property type="entry name" value="von Willebrand factor, type A domain"/>
    <property type="match status" value="1"/>
</dbReference>
<organism evidence="8">
    <name type="scientific">Pedococcus sp. KACC 23699</name>
    <dbReference type="NCBI Taxonomy" id="3149228"/>
    <lineage>
        <taxon>Bacteria</taxon>
        <taxon>Bacillati</taxon>
        <taxon>Actinomycetota</taxon>
        <taxon>Actinomycetes</taxon>
        <taxon>Micrococcales</taxon>
        <taxon>Intrasporangiaceae</taxon>
        <taxon>Pedococcus</taxon>
    </lineage>
</organism>
<evidence type="ECO:0000256" key="3">
    <source>
        <dbReference type="ARBA" id="ARBA00022989"/>
    </source>
</evidence>
<proteinExistence type="predicted"/>
<dbReference type="EMBL" id="CP157483">
    <property type="protein sequence ID" value="XBO42096.1"/>
    <property type="molecule type" value="Genomic_DNA"/>
</dbReference>
<dbReference type="RefSeq" id="WP_406829500.1">
    <property type="nucleotide sequence ID" value="NZ_CP157483.1"/>
</dbReference>
<evidence type="ECO:0000256" key="4">
    <source>
        <dbReference type="ARBA" id="ARBA00023136"/>
    </source>
</evidence>
<dbReference type="AlphaFoldDB" id="A0AAU7JPG8"/>
<reference evidence="8" key="1">
    <citation type="submission" date="2024-05" db="EMBL/GenBank/DDBJ databases">
        <authorList>
            <person name="Kim S."/>
            <person name="Heo J."/>
            <person name="Choi H."/>
            <person name="Choi Y."/>
            <person name="Kwon S.-W."/>
            <person name="Kim Y."/>
        </authorList>
    </citation>
    <scope>NUCLEOTIDE SEQUENCE</scope>
    <source>
        <strain evidence="8">KACC 23699</strain>
    </source>
</reference>
<evidence type="ECO:0000256" key="1">
    <source>
        <dbReference type="ARBA" id="ARBA00022475"/>
    </source>
</evidence>
<keyword evidence="3 6" id="KW-1133">Transmembrane helix</keyword>
<gene>
    <name evidence="8" type="ORF">ABEG17_10890</name>
</gene>